<keyword evidence="3" id="KW-0646">Protease inhibitor</keyword>
<sequence length="1646" mass="180531">MHARILGRAGLKSTVRRCCTCLLISALCALLLACQPPAPSPSTVTEPDPLAIEAPKQPLAEHLTLLAAGSRSQEGHPELVLKFDRPLAGNQPFDQRIDVKDASGKRPQGAWIYDSNENLLRFPFVAANRSYTLSLSGELAAADGTTLGAKLLKEVHSGNLPPLLVFASKGSVLRAGDQAGLPVVSVNASEADLEFFRVPPQRYSQFFERWRSNGQRSQWELREIAKLAESVYANRFALEAPENERTVNQIPVQSLAELREPGLYFAVMRQPGSFDGRYEATHFTVTDLGLHVRTYPRSQWVHVASLGSGRARAGVALELLDAKGALLGSAETDGAGNATFDLPATPDQVLIARAGDEISLLSMRQPALDLSDFSVGGRPQTALDAFIWSGRDLYRPGETLDVSILLRDFDGRLPEPAPPVFAQLRQPDGRSLSARVLEPAALGAYRLQAPVAEDAATGRWQLVIQADAKGKQVLGRWDFRVEEFLPERMKLALNAPDAPLKPGTDLNVEFDGAFLYGAPAAGQRITADLIYRPAVHPISSRKDFFYASPEAPLPKEPQAALDAHLDEQGKYQATLGLIDDSKATAHAVEVRVAASLFESGGRAIRRSLVRNLLPHDVLIGVRPMFDYQEGADVNSDAGFEFLLSDAAGQLQAGSLSVTLVRKHRDYHWRWNPSGGWRADWSLREEEVEQRELQLSADRPLHTQFRLAWGEYEVRVSNPTTQQTLTLPVQVGWRWNGSDNEQEPRPDKVRLQLDRSAYRAGETLTVTLNPPYDGPGVLLVETDSLLSAEPFQAREGLEIQLPVSNEWERHDVYLTALMFRPVGTADMQSPPRAIGVVHVPMERRDRDVALSISEIDVVRPGAPINVEVSAPALAGKQAQVQLKAVDLGVLALTGYEVPDAASYFFAPRALGVDGRDLYGKLIERLGGSRARLRYGGDAAFSGLPQARRPTSRTKTAEVILDAVAFDAEGKARLEFAAPEFNGALRISALAYSTDHYGKASNETKVRAPLVVEVSSPRVMAPGDTAQLTIDLHNTLEQTQSFALSIELDDALSLLGGSARQSFTLNGGERKTLKMRLQAGRASDGENLLGFRVSAKGDQIDWSQRAEFRLRSAWPGERLSQARQLSGPTQISLGQGWPGVGRDDIAALNLTLSSQPPLPLTAAAKGLIGYPHGCIEQTSSRLWPLVLASAETRARFGLDDLTEDERRLRVRAGLDRIAAMQLADGNFGYWPGDAYANPQMTAYVAELLLAAREQGFEVSQAMLDKSLQRLTDDLLSGGDGFWAYENSGHLRFASLAHAGYVLATQNRAPLGTLRSLWDHERQASLTALPLLQLGLALQLQGDSQRAEQAFAEALAKEDQRPNYLGDYGSTLRDHALMLALATQHEVPLGELAERMKFVSEELQAMSSRGGWLSTQDQLAVFRLGIALLKQDLPAVEASLKEGSASQPIHSSLFARHLKANDLRNPVQLDFSGPSGSWLMQDALVFRRLAPEPKDSGLRIRRSWFRMDGSRYQGEPLREGDTLLVQLSVESNENVPDAIITDRVPGGLEIENLGLGDRGTLNELTIDGTSMSERYWAAEKLYEEYRDDRFSAAVKLYQGQQAKLFYLARAVSPGDYVVPPPIAEDMYRPDIRSIGPREFERLVVKEAGK</sequence>
<feature type="chain" id="PRO_5043901785" description="Alpha-2-macroglobulin" evidence="4">
    <location>
        <begin position="34"/>
        <end position="1646"/>
    </location>
</feature>
<feature type="domain" description="Alpha-2-macroglobulin" evidence="6">
    <location>
        <begin position="957"/>
        <end position="1044"/>
    </location>
</feature>
<keyword evidence="2 4" id="KW-0732">Signal</keyword>
<evidence type="ECO:0000256" key="4">
    <source>
        <dbReference type="SAM" id="SignalP"/>
    </source>
</evidence>
<dbReference type="Pfam" id="PF01835">
    <property type="entry name" value="MG2"/>
    <property type="match status" value="1"/>
</dbReference>
<dbReference type="Pfam" id="PF17970">
    <property type="entry name" value="bMG1"/>
    <property type="match status" value="1"/>
</dbReference>
<dbReference type="SMART" id="SM01419">
    <property type="entry name" value="Thiol-ester_cl"/>
    <property type="match status" value="1"/>
</dbReference>
<dbReference type="InterPro" id="IPR026284">
    <property type="entry name" value="A2MG_proteobact"/>
</dbReference>
<dbReference type="Pfam" id="PF17962">
    <property type="entry name" value="bMG6"/>
    <property type="match status" value="1"/>
</dbReference>
<dbReference type="PROSITE" id="PS51257">
    <property type="entry name" value="PROKAR_LIPOPROTEIN"/>
    <property type="match status" value="1"/>
</dbReference>
<dbReference type="InterPro" id="IPR021868">
    <property type="entry name" value="Alpha_2_Macroglob_MG3"/>
</dbReference>
<dbReference type="EMBL" id="JACYTR010000008">
    <property type="protein sequence ID" value="MBD8525361.1"/>
    <property type="molecule type" value="Genomic_DNA"/>
</dbReference>
<dbReference type="InterPro" id="IPR049120">
    <property type="entry name" value="A2M_bMG2"/>
</dbReference>
<evidence type="ECO:0000256" key="3">
    <source>
        <dbReference type="PIRNR" id="PIRNR038980"/>
    </source>
</evidence>
<dbReference type="GO" id="GO:0004866">
    <property type="term" value="F:endopeptidase inhibitor activity"/>
    <property type="evidence" value="ECO:0007669"/>
    <property type="project" value="UniProtKB-UniRule"/>
</dbReference>
<dbReference type="Pfam" id="PF21142">
    <property type="entry name" value="A2M_bMG2"/>
    <property type="match status" value="1"/>
</dbReference>
<keyword evidence="8" id="KW-1185">Reference proteome</keyword>
<dbReference type="Gene3D" id="2.60.40.1930">
    <property type="match status" value="1"/>
</dbReference>
<dbReference type="SUPFAM" id="SSF48239">
    <property type="entry name" value="Terpenoid cyclases/Protein prenyltransferases"/>
    <property type="match status" value="1"/>
</dbReference>
<dbReference type="SMART" id="SM01359">
    <property type="entry name" value="A2M_N_2"/>
    <property type="match status" value="1"/>
</dbReference>
<dbReference type="Pfam" id="PF17973">
    <property type="entry name" value="bMG10"/>
    <property type="match status" value="1"/>
</dbReference>
<dbReference type="PIRSF" id="PIRSF038980">
    <property type="entry name" value="A2M_bac"/>
    <property type="match status" value="1"/>
</dbReference>
<feature type="domain" description="Alpha-2-macroglobulin bait region" evidence="5">
    <location>
        <begin position="748"/>
        <end position="891"/>
    </location>
</feature>
<dbReference type="Gene3D" id="1.50.10.20">
    <property type="match status" value="1"/>
</dbReference>
<evidence type="ECO:0000313" key="7">
    <source>
        <dbReference type="EMBL" id="MBD8525361.1"/>
    </source>
</evidence>
<dbReference type="Pfam" id="PF11974">
    <property type="entry name" value="bMG3"/>
    <property type="match status" value="1"/>
</dbReference>
<dbReference type="Proteomes" id="UP000613768">
    <property type="component" value="Unassembled WGS sequence"/>
</dbReference>
<dbReference type="InterPro" id="IPR002890">
    <property type="entry name" value="MG2"/>
</dbReference>
<gene>
    <name evidence="7" type="ORF">IFO71_06355</name>
</gene>
<comment type="similarity">
    <text evidence="1">Belongs to the protease inhibitor I39 (alpha-2-macroglobulin) family. Bacterial alpha-2-macroglobulin subfamily.</text>
</comment>
<dbReference type="SMART" id="SM01360">
    <property type="entry name" value="A2M"/>
    <property type="match status" value="1"/>
</dbReference>
<dbReference type="InterPro" id="IPR041203">
    <property type="entry name" value="Bact_A2M_MG5"/>
</dbReference>
<keyword evidence="3" id="KW-0472">Membrane</keyword>
<dbReference type="Pfam" id="PF07703">
    <property type="entry name" value="A2M_BRD"/>
    <property type="match status" value="1"/>
</dbReference>
<dbReference type="Pfam" id="PF00207">
    <property type="entry name" value="A2M"/>
    <property type="match status" value="1"/>
</dbReference>
<organism evidence="7 8">
    <name type="scientific">Pseudomarimonas arenosa</name>
    <dbReference type="NCBI Taxonomy" id="2774145"/>
    <lineage>
        <taxon>Bacteria</taxon>
        <taxon>Pseudomonadati</taxon>
        <taxon>Pseudomonadota</taxon>
        <taxon>Gammaproteobacteria</taxon>
        <taxon>Lysobacterales</taxon>
        <taxon>Lysobacteraceae</taxon>
        <taxon>Pseudomarimonas</taxon>
    </lineage>
</organism>
<dbReference type="InterPro" id="IPR001599">
    <property type="entry name" value="Macroglobln_a2"/>
</dbReference>
<keyword evidence="3" id="KW-1003">Cell membrane</keyword>
<evidence type="ECO:0000256" key="1">
    <source>
        <dbReference type="ARBA" id="ARBA00010556"/>
    </source>
</evidence>
<comment type="function">
    <text evidence="3">Protects the bacterial cell from host peptidases.</text>
</comment>
<dbReference type="InterPro" id="IPR011625">
    <property type="entry name" value="A2M_N_BRD"/>
</dbReference>
<proteinExistence type="inferred from homology"/>
<dbReference type="InterPro" id="IPR047565">
    <property type="entry name" value="Alpha-macroglob_thiol-ester_cl"/>
</dbReference>
<dbReference type="InterPro" id="IPR041462">
    <property type="entry name" value="Bact_A2M_MG6"/>
</dbReference>
<evidence type="ECO:0000259" key="6">
    <source>
        <dbReference type="SMART" id="SM01360"/>
    </source>
</evidence>
<reference evidence="7 8" key="1">
    <citation type="submission" date="2020-09" db="EMBL/GenBank/DDBJ databases">
        <title>Pseudoxanthomonas sp. CAU 1598 isolated from sand of Yaerae Beach.</title>
        <authorList>
            <person name="Kim W."/>
        </authorList>
    </citation>
    <scope>NUCLEOTIDE SEQUENCE [LARGE SCALE GENOMIC DNA]</scope>
    <source>
        <strain evidence="7 8">CAU 1598</strain>
    </source>
</reference>
<evidence type="ECO:0000313" key="8">
    <source>
        <dbReference type="Proteomes" id="UP000613768"/>
    </source>
</evidence>
<dbReference type="CDD" id="cd02891">
    <property type="entry name" value="A2M_like"/>
    <property type="match status" value="1"/>
</dbReference>
<protein>
    <recommendedName>
        <fullName evidence="3">Alpha-2-macroglobulin</fullName>
    </recommendedName>
</protein>
<name>A0AAW3ZH58_9GAMM</name>
<dbReference type="InterPro" id="IPR051802">
    <property type="entry name" value="YfhM-like"/>
</dbReference>
<comment type="caution">
    <text evidence="7">The sequence shown here is derived from an EMBL/GenBank/DDBJ whole genome shotgun (WGS) entry which is preliminary data.</text>
</comment>
<dbReference type="Pfam" id="PF17972">
    <property type="entry name" value="bMG5"/>
    <property type="match status" value="1"/>
</dbReference>
<dbReference type="PANTHER" id="PTHR40094">
    <property type="entry name" value="ALPHA-2-MACROGLOBULIN HOMOLOG"/>
    <property type="match status" value="1"/>
</dbReference>
<dbReference type="InterPro" id="IPR008930">
    <property type="entry name" value="Terpenoid_cyclase/PrenylTrfase"/>
</dbReference>
<accession>A0AAW3ZH58</accession>
<dbReference type="PANTHER" id="PTHR40094:SF1">
    <property type="entry name" value="UBIQUITIN DOMAIN-CONTAINING PROTEIN"/>
    <property type="match status" value="1"/>
</dbReference>
<feature type="signal peptide" evidence="4">
    <location>
        <begin position="1"/>
        <end position="33"/>
    </location>
</feature>
<evidence type="ECO:0000259" key="5">
    <source>
        <dbReference type="SMART" id="SM01359"/>
    </source>
</evidence>
<dbReference type="InterPro" id="IPR041246">
    <property type="entry name" value="Bact_MG10"/>
</dbReference>
<dbReference type="InterPro" id="IPR040639">
    <property type="entry name" value="A2MG_MG1"/>
</dbReference>
<evidence type="ECO:0000256" key="2">
    <source>
        <dbReference type="ARBA" id="ARBA00022729"/>
    </source>
</evidence>